<dbReference type="AlphaFoldDB" id="A0A4U5LZ75"/>
<dbReference type="Proteomes" id="UP000298663">
    <property type="component" value="Unassembled WGS sequence"/>
</dbReference>
<reference evidence="3 4" key="1">
    <citation type="journal article" date="2015" name="Genome Biol.">
        <title>Comparative genomics of Steinernema reveals deeply conserved gene regulatory networks.</title>
        <authorList>
            <person name="Dillman A.R."/>
            <person name="Macchietto M."/>
            <person name="Porter C.F."/>
            <person name="Rogers A."/>
            <person name="Williams B."/>
            <person name="Antoshechkin I."/>
            <person name="Lee M.M."/>
            <person name="Goodwin Z."/>
            <person name="Lu X."/>
            <person name="Lewis E.E."/>
            <person name="Goodrich-Blair H."/>
            <person name="Stock S.P."/>
            <person name="Adams B.J."/>
            <person name="Sternberg P.W."/>
            <person name="Mortazavi A."/>
        </authorList>
    </citation>
    <scope>NUCLEOTIDE SEQUENCE [LARGE SCALE GENOMIC DNA]</scope>
    <source>
        <strain evidence="3 4">ALL</strain>
    </source>
</reference>
<name>A0A4U5LZ75_STECR</name>
<evidence type="ECO:0000313" key="4">
    <source>
        <dbReference type="Proteomes" id="UP000298663"/>
    </source>
</evidence>
<evidence type="ECO:0000313" key="3">
    <source>
        <dbReference type="EMBL" id="TKR61607.1"/>
    </source>
</evidence>
<keyword evidence="2" id="KW-1133">Transmembrane helix</keyword>
<feature type="transmembrane region" description="Helical" evidence="2">
    <location>
        <begin position="61"/>
        <end position="86"/>
    </location>
</feature>
<comment type="caution">
    <text evidence="3">The sequence shown here is derived from an EMBL/GenBank/DDBJ whole genome shotgun (WGS) entry which is preliminary data.</text>
</comment>
<gene>
    <name evidence="3" type="ORF">L596_028698</name>
</gene>
<proteinExistence type="predicted"/>
<feature type="compositionally biased region" description="Basic and acidic residues" evidence="1">
    <location>
        <begin position="144"/>
        <end position="156"/>
    </location>
</feature>
<protein>
    <submittedName>
        <fullName evidence="3">Uncharacterized protein</fullName>
    </submittedName>
</protein>
<evidence type="ECO:0000256" key="2">
    <source>
        <dbReference type="SAM" id="Phobius"/>
    </source>
</evidence>
<dbReference type="EMBL" id="AZBU02000011">
    <property type="protein sequence ID" value="TKR61607.1"/>
    <property type="molecule type" value="Genomic_DNA"/>
</dbReference>
<keyword evidence="2" id="KW-0812">Transmembrane</keyword>
<accession>A0A4U5LZ75</accession>
<organism evidence="3 4">
    <name type="scientific">Steinernema carpocapsae</name>
    <name type="common">Entomopathogenic nematode</name>
    <dbReference type="NCBI Taxonomy" id="34508"/>
    <lineage>
        <taxon>Eukaryota</taxon>
        <taxon>Metazoa</taxon>
        <taxon>Ecdysozoa</taxon>
        <taxon>Nematoda</taxon>
        <taxon>Chromadorea</taxon>
        <taxon>Rhabditida</taxon>
        <taxon>Tylenchina</taxon>
        <taxon>Panagrolaimomorpha</taxon>
        <taxon>Strongyloidoidea</taxon>
        <taxon>Steinernematidae</taxon>
        <taxon>Steinernema</taxon>
    </lineage>
</organism>
<feature type="region of interest" description="Disordered" evidence="1">
    <location>
        <begin position="144"/>
        <end position="180"/>
    </location>
</feature>
<reference evidence="3 4" key="2">
    <citation type="journal article" date="2019" name="G3 (Bethesda)">
        <title>Hybrid Assembly of the Genome of the Entomopathogenic Nematode Steinernema carpocapsae Identifies the X-Chromosome.</title>
        <authorList>
            <person name="Serra L."/>
            <person name="Macchietto M."/>
            <person name="Macias-Munoz A."/>
            <person name="McGill C.J."/>
            <person name="Rodriguez I.M."/>
            <person name="Rodriguez B."/>
            <person name="Murad R."/>
            <person name="Mortazavi A."/>
        </authorList>
    </citation>
    <scope>NUCLEOTIDE SEQUENCE [LARGE SCALE GENOMIC DNA]</scope>
    <source>
        <strain evidence="3 4">ALL</strain>
    </source>
</reference>
<keyword evidence="2" id="KW-0472">Membrane</keyword>
<evidence type="ECO:0000256" key="1">
    <source>
        <dbReference type="SAM" id="MobiDB-lite"/>
    </source>
</evidence>
<sequence>MESGAAGVSGRFGSTIGSLNHPTDRITLNDGSSKFHVQSLHILPRTEAVGSSSLLAVPAMFAMFVVLSNVFTFLFVLAPSGIFCAFGKAKTKRPPISAGFAASGDRANKEKPQEKLTRYKPGHIPNFADGLDLIEDDTLYEVKTETALPDKEDQKSSGKSSKPYLPSESAIPPGMGSPKL</sequence>
<keyword evidence="4" id="KW-1185">Reference proteome</keyword>